<dbReference type="Proteomes" id="UP000033540">
    <property type="component" value="Unassembled WGS sequence"/>
</dbReference>
<proteinExistence type="predicted"/>
<reference evidence="2 3" key="1">
    <citation type="submission" date="2015-02" db="EMBL/GenBank/DDBJ databases">
        <title>Draft genome sequence of Aspergillus parasiticus SU-1.</title>
        <authorList>
            <person name="Yu J."/>
            <person name="Fedorova N."/>
            <person name="Yin Y."/>
            <person name="Losada L."/>
            <person name="Zafar N."/>
            <person name="Taujale R."/>
            <person name="Ehrlich K.C."/>
            <person name="Bhatnagar D."/>
            <person name="Cleveland T.E."/>
            <person name="Bennett J.W."/>
            <person name="Nierman W.C."/>
        </authorList>
    </citation>
    <scope>NUCLEOTIDE SEQUENCE [LARGE SCALE GENOMIC DNA]</scope>
    <source>
        <strain evidence="3">ATCC 56775 / NRRL 5862 / SRRC 143 / SU-1</strain>
    </source>
</reference>
<name>A0A0F0IDL0_ASPPU</name>
<evidence type="ECO:0000313" key="2">
    <source>
        <dbReference type="EMBL" id="KJK65760.1"/>
    </source>
</evidence>
<evidence type="ECO:0000313" key="3">
    <source>
        <dbReference type="Proteomes" id="UP000033540"/>
    </source>
</evidence>
<comment type="caution">
    <text evidence="2">The sequence shown here is derived from an EMBL/GenBank/DDBJ whole genome shotgun (WGS) entry which is preliminary data.</text>
</comment>
<evidence type="ECO:0000256" key="1">
    <source>
        <dbReference type="SAM" id="MobiDB-lite"/>
    </source>
</evidence>
<protein>
    <submittedName>
        <fullName evidence="2">Uncharacterized protein</fullName>
    </submittedName>
</protein>
<sequence length="619" mass="69684">MDALPQASSFLHNLKPNAAELDSPTAPRPERSVPVHLQIPTNPEAWTELKARIVRTSSQPTVTVDTNKYRDKRLHEKAIFREGLLRELSVQWNEPSVADGFLTLIDVLETQGCAIFAGLIDATRFTSLILDFVHAMQVSGSAAFLHSFLNLSQHPSILRNRNYNDAFLHPLLIAMIAYMMGGPIRMTDARGKDTEPISVNAQDNMLHIDNSPFRHEYKILLGWEKGHPKGPSGQNFTYLPGTHRGNRRIRVDEGGRSWSTENDSIFITDGSLNNVLMFQQQAYGQSPCVVEVQHTEQPVTVAFSAGSLVHHRYRTQDGNARSCIIAAFHLVTDNPGSLLPALAENLSEPGTIIDFILNQQGDQTDSRFIYLLVKEASSIRAKIKEIFSDTTNAATRLLDATKLTLNEQRLERWKKTVIGAPSTTSVKHGQRCFLATNQTHLQMDALAERLTKVIMYDKHGLLDLKLYNDGREEIRKVARKQVLCLGRDSVFTRIQQWLPAIVNYWFTTSDIQDPCEIQVRTSEIALHLHQHAQLSFKYTERRELGDNLCSFSQLLSDLGESITRCETVETYTTTCLFIFLTIDQVLECLDWATYLEACSVATSVLRSYISTTLVLDAIV</sequence>
<dbReference type="AlphaFoldDB" id="A0A0F0IDL0"/>
<dbReference type="EMBL" id="JZEE01000336">
    <property type="protein sequence ID" value="KJK65760.1"/>
    <property type="molecule type" value="Genomic_DNA"/>
</dbReference>
<gene>
    <name evidence="2" type="ORF">P875_00022112</name>
</gene>
<accession>A0A0F0IDL0</accession>
<feature type="region of interest" description="Disordered" evidence="1">
    <location>
        <begin position="13"/>
        <end position="33"/>
    </location>
</feature>
<dbReference type="OrthoDB" id="3932667at2759"/>
<organism evidence="2 3">
    <name type="scientific">Aspergillus parasiticus (strain ATCC 56775 / NRRL 5862 / SRRC 143 / SU-1)</name>
    <dbReference type="NCBI Taxonomy" id="1403190"/>
    <lineage>
        <taxon>Eukaryota</taxon>
        <taxon>Fungi</taxon>
        <taxon>Dikarya</taxon>
        <taxon>Ascomycota</taxon>
        <taxon>Pezizomycotina</taxon>
        <taxon>Eurotiomycetes</taxon>
        <taxon>Eurotiomycetidae</taxon>
        <taxon>Eurotiales</taxon>
        <taxon>Aspergillaceae</taxon>
        <taxon>Aspergillus</taxon>
        <taxon>Aspergillus subgen. Circumdati</taxon>
    </lineage>
</organism>